<name>A0A6M3XLQ7_9ZZZZ</name>
<gene>
    <name evidence="1" type="ORF">TM448B01424_0006</name>
</gene>
<reference evidence="1" key="1">
    <citation type="submission" date="2020-03" db="EMBL/GenBank/DDBJ databases">
        <title>The deep terrestrial virosphere.</title>
        <authorList>
            <person name="Holmfeldt K."/>
            <person name="Nilsson E."/>
            <person name="Simone D."/>
            <person name="Lopez-Fernandez M."/>
            <person name="Wu X."/>
            <person name="de Brujin I."/>
            <person name="Lundin D."/>
            <person name="Andersson A."/>
            <person name="Bertilsson S."/>
            <person name="Dopson M."/>
        </authorList>
    </citation>
    <scope>NUCLEOTIDE SEQUENCE</scope>
    <source>
        <strain evidence="1">TM448B01424</strain>
    </source>
</reference>
<evidence type="ECO:0000313" key="1">
    <source>
        <dbReference type="EMBL" id="QJH98910.1"/>
    </source>
</evidence>
<dbReference type="EMBL" id="MT144758">
    <property type="protein sequence ID" value="QJH98910.1"/>
    <property type="molecule type" value="Genomic_DNA"/>
</dbReference>
<accession>A0A6M3XLQ7</accession>
<organism evidence="1">
    <name type="scientific">viral metagenome</name>
    <dbReference type="NCBI Taxonomy" id="1070528"/>
    <lineage>
        <taxon>unclassified sequences</taxon>
        <taxon>metagenomes</taxon>
        <taxon>organismal metagenomes</taxon>
    </lineage>
</organism>
<protein>
    <submittedName>
        <fullName evidence="1">Uncharacterized protein</fullName>
    </submittedName>
</protein>
<proteinExistence type="predicted"/>
<dbReference type="AlphaFoldDB" id="A0A6M3XLQ7"/>
<sequence length="65" mass="7326">MRIADNAFAAACYEQNSIQELLNALMDEPDAADLETWDITAQAWREEIRIALEAKLADQCVDVNK</sequence>